<name>A0A8S5MQF2_9CAUD</name>
<accession>A0A8S5MQF2</accession>
<keyword evidence="1" id="KW-0812">Transmembrane</keyword>
<sequence length="168" mass="20509">MNKEDEDNLLKWLKDKDVSEVMDLLMRHGNRYSRRILKFFRWFCKYVPITLMCFHAYGIYEFSQHPREMFIPYAENAPCYLYIYFMVYVLPMVLILASRFFFLCWRYRIPFFYFASINAAHIVEWSWYTTKDMVDSCYTVMVVTAIFYLYSFVDLFISRSKLGRKICA</sequence>
<feature type="transmembrane region" description="Helical" evidence="1">
    <location>
        <begin position="140"/>
        <end position="157"/>
    </location>
</feature>
<dbReference type="EMBL" id="BK014957">
    <property type="protein sequence ID" value="DAD84311.1"/>
    <property type="molecule type" value="Genomic_DNA"/>
</dbReference>
<proteinExistence type="predicted"/>
<keyword evidence="1" id="KW-1133">Transmembrane helix</keyword>
<feature type="transmembrane region" description="Helical" evidence="1">
    <location>
        <begin position="80"/>
        <end position="102"/>
    </location>
</feature>
<feature type="transmembrane region" description="Helical" evidence="1">
    <location>
        <begin position="109"/>
        <end position="128"/>
    </location>
</feature>
<organism evidence="2">
    <name type="scientific">Siphoviridae sp. ctaLC6</name>
    <dbReference type="NCBI Taxonomy" id="2826387"/>
    <lineage>
        <taxon>Viruses</taxon>
        <taxon>Duplodnaviria</taxon>
        <taxon>Heunggongvirae</taxon>
        <taxon>Uroviricota</taxon>
        <taxon>Caudoviricetes</taxon>
    </lineage>
</organism>
<keyword evidence="1" id="KW-0472">Membrane</keyword>
<evidence type="ECO:0000313" key="2">
    <source>
        <dbReference type="EMBL" id="DAD84311.1"/>
    </source>
</evidence>
<reference evidence="2" key="1">
    <citation type="journal article" date="2021" name="Proc. Natl. Acad. Sci. U.S.A.">
        <title>A Catalog of Tens of Thousands of Viruses from Human Metagenomes Reveals Hidden Associations with Chronic Diseases.</title>
        <authorList>
            <person name="Tisza M.J."/>
            <person name="Buck C.B."/>
        </authorList>
    </citation>
    <scope>NUCLEOTIDE SEQUENCE</scope>
    <source>
        <strain evidence="2">CtaLC6</strain>
    </source>
</reference>
<feature type="transmembrane region" description="Helical" evidence="1">
    <location>
        <begin position="39"/>
        <end position="60"/>
    </location>
</feature>
<protein>
    <submittedName>
        <fullName evidence="2">Uncharacterized protein</fullName>
    </submittedName>
</protein>
<evidence type="ECO:0000256" key="1">
    <source>
        <dbReference type="SAM" id="Phobius"/>
    </source>
</evidence>